<dbReference type="KEGG" id="pacs:FAZ98_18610"/>
<keyword evidence="2" id="KW-1185">Reference proteome</keyword>
<reference evidence="1 2" key="1">
    <citation type="submission" date="2019-12" db="EMBL/GenBank/DDBJ databases">
        <title>Paraburkholderia acidiphila 7Q-K02 sp. nov and Paraburkholderia acidisoli DHF22 sp. nov., two strains isolated from forest soil.</title>
        <authorList>
            <person name="Gao Z."/>
            <person name="Qiu L."/>
        </authorList>
    </citation>
    <scope>NUCLEOTIDE SEQUENCE [LARGE SCALE GENOMIC DNA]</scope>
    <source>
        <strain evidence="1 2">DHF22</strain>
    </source>
</reference>
<evidence type="ECO:0000313" key="2">
    <source>
        <dbReference type="Proteomes" id="UP000433577"/>
    </source>
</evidence>
<organism evidence="1 2">
    <name type="scientific">Paraburkholderia acidisoli</name>
    <dbReference type="NCBI Taxonomy" id="2571748"/>
    <lineage>
        <taxon>Bacteria</taxon>
        <taxon>Pseudomonadati</taxon>
        <taxon>Pseudomonadota</taxon>
        <taxon>Betaproteobacteria</taxon>
        <taxon>Burkholderiales</taxon>
        <taxon>Burkholderiaceae</taxon>
        <taxon>Paraburkholderia</taxon>
    </lineage>
</organism>
<proteinExistence type="predicted"/>
<dbReference type="EMBL" id="CP046914">
    <property type="protein sequence ID" value="QGZ63773.1"/>
    <property type="molecule type" value="Genomic_DNA"/>
</dbReference>
<dbReference type="RefSeq" id="WP_158952763.1">
    <property type="nucleotide sequence ID" value="NZ_CP046914.1"/>
</dbReference>
<sequence>MLARITLTSSPDLTRSEAIAAARENRATAMQVLEIRNSLQRRAKNGIGIARSEARRALELADERSEGVRW</sequence>
<dbReference type="AlphaFoldDB" id="A0A7Z2JH74"/>
<protein>
    <submittedName>
        <fullName evidence="1">Uncharacterized protein</fullName>
    </submittedName>
</protein>
<evidence type="ECO:0000313" key="1">
    <source>
        <dbReference type="EMBL" id="QGZ63773.1"/>
    </source>
</evidence>
<dbReference type="Proteomes" id="UP000433577">
    <property type="component" value="Chromosome 2"/>
</dbReference>
<gene>
    <name evidence="1" type="ORF">FAZ98_18610</name>
</gene>
<accession>A0A7Z2JH74</accession>
<name>A0A7Z2JH74_9BURK</name>